<dbReference type="VEuPathDB" id="FungiDB:PPTG_14227"/>
<proteinExistence type="inferred from homology"/>
<dbReference type="GO" id="GO:0043565">
    <property type="term" value="F:sequence-specific DNA binding"/>
    <property type="evidence" value="ECO:0007669"/>
    <property type="project" value="InterPro"/>
</dbReference>
<dbReference type="Gene3D" id="1.10.10.10">
    <property type="entry name" value="Winged helix-like DNA-binding domain superfamily/Winged helix DNA-binding domain"/>
    <property type="match status" value="1"/>
</dbReference>
<dbReference type="EMBL" id="KI673974">
    <property type="protein sequence ID" value="ETL35566.1"/>
    <property type="molecule type" value="Genomic_DNA"/>
</dbReference>
<keyword evidence="2" id="KW-0238">DNA-binding</keyword>
<evidence type="ECO:0000313" key="7">
    <source>
        <dbReference type="EMBL" id="ETL35566.1"/>
    </source>
</evidence>
<evidence type="ECO:0000256" key="3">
    <source>
        <dbReference type="ARBA" id="ARBA00023242"/>
    </source>
</evidence>
<dbReference type="PANTHER" id="PTHR10015:SF206">
    <property type="entry name" value="HSF-TYPE DNA-BINDING DOMAIN-CONTAINING PROTEIN"/>
    <property type="match status" value="1"/>
</dbReference>
<reference evidence="7" key="1">
    <citation type="submission" date="2013-11" db="EMBL/GenBank/DDBJ databases">
        <title>The Genome Sequence of Phytophthora parasitica CJ05E6.</title>
        <authorList>
            <consortium name="The Broad Institute Genomics Platform"/>
            <person name="Russ C."/>
            <person name="Tyler B."/>
            <person name="Panabieres F."/>
            <person name="Shan W."/>
            <person name="Tripathy S."/>
            <person name="Grunwald N."/>
            <person name="Machado M."/>
            <person name="Johnson C.S."/>
            <person name="Arredondo F."/>
            <person name="Hong C."/>
            <person name="Coffey M."/>
            <person name="Young S.K."/>
            <person name="Zeng Q."/>
            <person name="Gargeya S."/>
            <person name="Fitzgerald M."/>
            <person name="Abouelleil A."/>
            <person name="Alvarado L."/>
            <person name="Chapman S.B."/>
            <person name="Gainer-Dewar J."/>
            <person name="Goldberg J."/>
            <person name="Griggs A."/>
            <person name="Gujja S."/>
            <person name="Hansen M."/>
            <person name="Howarth C."/>
            <person name="Imamovic A."/>
            <person name="Ireland A."/>
            <person name="Larimer J."/>
            <person name="McCowan C."/>
            <person name="Murphy C."/>
            <person name="Pearson M."/>
            <person name="Poon T.W."/>
            <person name="Priest M."/>
            <person name="Roberts A."/>
            <person name="Saif S."/>
            <person name="Shea T."/>
            <person name="Sykes S."/>
            <person name="Wortman J."/>
            <person name="Nusbaum C."/>
            <person name="Birren B."/>
        </authorList>
    </citation>
    <scope>NUCLEOTIDE SEQUENCE [LARGE SCALE GENOMIC DNA]</scope>
    <source>
        <strain evidence="7">CJ05E6</strain>
    </source>
</reference>
<protein>
    <recommendedName>
        <fullName evidence="6">HSF-type DNA-binding domain-containing protein</fullName>
    </recommendedName>
</protein>
<gene>
    <name evidence="7" type="ORF">L916_12309</name>
</gene>
<dbReference type="GO" id="GO:0005634">
    <property type="term" value="C:nucleus"/>
    <property type="evidence" value="ECO:0007669"/>
    <property type="project" value="UniProtKB-SubCell"/>
</dbReference>
<accession>W2IN70</accession>
<feature type="compositionally biased region" description="Low complexity" evidence="5">
    <location>
        <begin position="233"/>
        <end position="243"/>
    </location>
</feature>
<feature type="non-terminal residue" evidence="7">
    <location>
        <position position="1"/>
    </location>
</feature>
<evidence type="ECO:0000256" key="1">
    <source>
        <dbReference type="ARBA" id="ARBA00004123"/>
    </source>
</evidence>
<comment type="similarity">
    <text evidence="4">Belongs to the HSF family.</text>
</comment>
<feature type="region of interest" description="Disordered" evidence="5">
    <location>
        <begin position="212"/>
        <end position="243"/>
    </location>
</feature>
<evidence type="ECO:0000256" key="2">
    <source>
        <dbReference type="ARBA" id="ARBA00023125"/>
    </source>
</evidence>
<dbReference type="AlphaFoldDB" id="W2IN70"/>
<comment type="subcellular location">
    <subcellularLocation>
        <location evidence="1">Nucleus</location>
    </subcellularLocation>
</comment>
<dbReference type="InterPro" id="IPR036388">
    <property type="entry name" value="WH-like_DNA-bd_sf"/>
</dbReference>
<name>W2IN70_PHYNI</name>
<evidence type="ECO:0000256" key="5">
    <source>
        <dbReference type="SAM" id="MobiDB-lite"/>
    </source>
</evidence>
<evidence type="ECO:0000259" key="6">
    <source>
        <dbReference type="SMART" id="SM00415"/>
    </source>
</evidence>
<sequence>PTPTFRLISAFSTQLEGVAAREEKKRRNFLYSIQGIMGDNKMRKRPASSGPDGRAGASAAPVFLQKTYDMIESSPSAVACWSESGTSFIIKLPREFAKTMLPRYFKHNNFSSFVRQLNFYGFRKHKKDEIVISTEEDESKNWWEFYHEKFLRGRQELMAQIRRKTYSEPASPDHEEVETLKQSVQSLQGQVSELMGQLSDLTGLVKSLLQDKQGPISMPPQRAPKRMKMSDGSVPVPRMSVSPPDNVMPEAFVPQLEQMPVSAPQPRQPQPNMMLDPVSKIQNQRTRDMSLMEWTESYGMDYLLNDSGRPLPLFAEDMLNYD</sequence>
<dbReference type="FunFam" id="1.10.10.10:FF:000589">
    <property type="entry name" value="HSF-type DNA-binding, putative"/>
    <property type="match status" value="1"/>
</dbReference>
<dbReference type="InterPro" id="IPR000232">
    <property type="entry name" value="HSF_DNA-bd"/>
</dbReference>
<organism evidence="7">
    <name type="scientific">Phytophthora nicotianae</name>
    <name type="common">Potato buckeye rot agent</name>
    <name type="synonym">Phytophthora parasitica</name>
    <dbReference type="NCBI Taxonomy" id="4792"/>
    <lineage>
        <taxon>Eukaryota</taxon>
        <taxon>Sar</taxon>
        <taxon>Stramenopiles</taxon>
        <taxon>Oomycota</taxon>
        <taxon>Peronosporomycetes</taxon>
        <taxon>Peronosporales</taxon>
        <taxon>Peronosporaceae</taxon>
        <taxon>Phytophthora</taxon>
    </lineage>
</organism>
<dbReference type="PANTHER" id="PTHR10015">
    <property type="entry name" value="HEAT SHOCK TRANSCRIPTION FACTOR"/>
    <property type="match status" value="1"/>
</dbReference>
<evidence type="ECO:0000256" key="4">
    <source>
        <dbReference type="RuleBase" id="RU004020"/>
    </source>
</evidence>
<dbReference type="PRINTS" id="PR00056">
    <property type="entry name" value="HSFDOMAIN"/>
</dbReference>
<dbReference type="SUPFAM" id="SSF46785">
    <property type="entry name" value="Winged helix' DNA-binding domain"/>
    <property type="match status" value="1"/>
</dbReference>
<dbReference type="Proteomes" id="UP000053864">
    <property type="component" value="Unassembled WGS sequence"/>
</dbReference>
<feature type="domain" description="HSF-type DNA-binding" evidence="6">
    <location>
        <begin position="59"/>
        <end position="164"/>
    </location>
</feature>
<dbReference type="SMART" id="SM00415">
    <property type="entry name" value="HSF"/>
    <property type="match status" value="1"/>
</dbReference>
<dbReference type="InterPro" id="IPR036390">
    <property type="entry name" value="WH_DNA-bd_sf"/>
</dbReference>
<keyword evidence="3" id="KW-0539">Nucleus</keyword>
<dbReference type="GO" id="GO:0003700">
    <property type="term" value="F:DNA-binding transcription factor activity"/>
    <property type="evidence" value="ECO:0007669"/>
    <property type="project" value="InterPro"/>
</dbReference>
<dbReference type="Pfam" id="PF00447">
    <property type="entry name" value="HSF_DNA-bind"/>
    <property type="match status" value="1"/>
</dbReference>